<proteinExistence type="predicted"/>
<dbReference type="InterPro" id="IPR004020">
    <property type="entry name" value="DAPIN"/>
</dbReference>
<dbReference type="SMART" id="SM01289">
    <property type="entry name" value="PYRIN"/>
    <property type="match status" value="1"/>
</dbReference>
<feature type="domain" description="Pyrin" evidence="1">
    <location>
        <begin position="7"/>
        <end position="89"/>
    </location>
</feature>
<dbReference type="Ensembl" id="ENSGACT00000078383.1">
    <property type="protein sequence ID" value="ENSGACP00000053306.1"/>
    <property type="gene ID" value="ENSGACG00000030173.1"/>
</dbReference>
<organism evidence="2 3">
    <name type="scientific">Gasterosteus aculeatus aculeatus</name>
    <name type="common">three-spined stickleback</name>
    <dbReference type="NCBI Taxonomy" id="481459"/>
    <lineage>
        <taxon>Eukaryota</taxon>
        <taxon>Metazoa</taxon>
        <taxon>Chordata</taxon>
        <taxon>Craniata</taxon>
        <taxon>Vertebrata</taxon>
        <taxon>Euteleostomi</taxon>
        <taxon>Actinopterygii</taxon>
        <taxon>Neopterygii</taxon>
        <taxon>Teleostei</taxon>
        <taxon>Neoteleostei</taxon>
        <taxon>Acanthomorphata</taxon>
        <taxon>Eupercaria</taxon>
        <taxon>Perciformes</taxon>
        <taxon>Cottioidei</taxon>
        <taxon>Gasterosteales</taxon>
        <taxon>Gasterosteidae</taxon>
        <taxon>Gasterosteus</taxon>
    </lineage>
</organism>
<dbReference type="SUPFAM" id="SSF47986">
    <property type="entry name" value="DEATH domain"/>
    <property type="match status" value="1"/>
</dbReference>
<reference evidence="2" key="2">
    <citation type="submission" date="2025-08" db="UniProtKB">
        <authorList>
            <consortium name="Ensembl"/>
        </authorList>
    </citation>
    <scope>IDENTIFICATION</scope>
</reference>
<accession>A0AAQ4QPW1</accession>
<evidence type="ECO:0000313" key="2">
    <source>
        <dbReference type="Ensembl" id="ENSGACP00000053306.1"/>
    </source>
</evidence>
<reference evidence="2" key="3">
    <citation type="submission" date="2025-09" db="UniProtKB">
        <authorList>
            <consortium name="Ensembl"/>
        </authorList>
    </citation>
    <scope>IDENTIFICATION</scope>
</reference>
<keyword evidence="3" id="KW-1185">Reference proteome</keyword>
<evidence type="ECO:0000313" key="3">
    <source>
        <dbReference type="Proteomes" id="UP000007635"/>
    </source>
</evidence>
<dbReference type="CDD" id="cd08321">
    <property type="entry name" value="Pyrin_ASC-like"/>
    <property type="match status" value="1"/>
</dbReference>
<reference evidence="2 3" key="1">
    <citation type="journal article" date="2021" name="G3 (Bethesda)">
        <title>Improved contiguity of the threespine stickleback genome using long-read sequencing.</title>
        <authorList>
            <person name="Nath S."/>
            <person name="Shaw D.E."/>
            <person name="White M.A."/>
        </authorList>
    </citation>
    <scope>NUCLEOTIDE SEQUENCE [LARGE SCALE GENOMIC DNA]</scope>
    <source>
        <strain evidence="2 3">Lake Benthic</strain>
    </source>
</reference>
<evidence type="ECO:0000259" key="1">
    <source>
        <dbReference type="PROSITE" id="PS50824"/>
    </source>
</evidence>
<name>A0AAQ4QPW1_GASAC</name>
<dbReference type="GeneTree" id="ENSGT00940000177981"/>
<dbReference type="AlphaFoldDB" id="A0AAQ4QPW1"/>
<dbReference type="Proteomes" id="UP000007635">
    <property type="component" value="Chromosome VIII"/>
</dbReference>
<dbReference type="PROSITE" id="PS50824">
    <property type="entry name" value="DAPIN"/>
    <property type="match status" value="1"/>
</dbReference>
<dbReference type="Pfam" id="PF02758">
    <property type="entry name" value="PYRIN"/>
    <property type="match status" value="1"/>
</dbReference>
<sequence length="111" mass="12792">IAKTHEIQETLASLSKDDLKLFHFHLKGYTKSMQKPIPQSKLEDKDTMDTATLLTRHYGSKEALQVTKDILRDINQRELLLQLEKKTGKITNANTYSTCFLYLLTHPNPFS</sequence>
<dbReference type="Gene3D" id="1.10.533.10">
    <property type="entry name" value="Death Domain, Fas"/>
    <property type="match status" value="1"/>
</dbReference>
<dbReference type="InterPro" id="IPR011029">
    <property type="entry name" value="DEATH-like_dom_sf"/>
</dbReference>
<protein>
    <recommendedName>
        <fullName evidence="1">Pyrin domain-containing protein</fullName>
    </recommendedName>
</protein>